<comment type="caution">
    <text evidence="2">The sequence shown here is derived from an EMBL/GenBank/DDBJ whole genome shotgun (WGS) entry which is preliminary data.</text>
</comment>
<gene>
    <name evidence="2" type="ORF">RUM44_012211</name>
</gene>
<keyword evidence="3" id="KW-1185">Reference proteome</keyword>
<dbReference type="EMBL" id="JAWJWF010000001">
    <property type="protein sequence ID" value="KAK6640516.1"/>
    <property type="molecule type" value="Genomic_DNA"/>
</dbReference>
<protein>
    <submittedName>
        <fullName evidence="2">Uncharacterized protein</fullName>
    </submittedName>
</protein>
<accession>A0ABR1BAN4</accession>
<sequence>MSVFEWDSVTSLRSGQVDKTDVGPLEVLGTNHQVLGSWEAFCDLPQRFQGVAFDEGIELQRQDKKNGPEVDGTPGVGTVEKQNLTNRYKSDGQQVLTRRLPEKESMDWEELIDGPLRSISFPDLIISMK</sequence>
<feature type="region of interest" description="Disordered" evidence="1">
    <location>
        <begin position="60"/>
        <end position="84"/>
    </location>
</feature>
<evidence type="ECO:0000313" key="3">
    <source>
        <dbReference type="Proteomes" id="UP001359485"/>
    </source>
</evidence>
<name>A0ABR1BAN4_POLSC</name>
<evidence type="ECO:0000313" key="2">
    <source>
        <dbReference type="EMBL" id="KAK6640516.1"/>
    </source>
</evidence>
<organism evidence="2 3">
    <name type="scientific">Polyplax serrata</name>
    <name type="common">Common mouse louse</name>
    <dbReference type="NCBI Taxonomy" id="468196"/>
    <lineage>
        <taxon>Eukaryota</taxon>
        <taxon>Metazoa</taxon>
        <taxon>Ecdysozoa</taxon>
        <taxon>Arthropoda</taxon>
        <taxon>Hexapoda</taxon>
        <taxon>Insecta</taxon>
        <taxon>Pterygota</taxon>
        <taxon>Neoptera</taxon>
        <taxon>Paraneoptera</taxon>
        <taxon>Psocodea</taxon>
        <taxon>Troctomorpha</taxon>
        <taxon>Phthiraptera</taxon>
        <taxon>Anoplura</taxon>
        <taxon>Polyplacidae</taxon>
        <taxon>Polyplax</taxon>
    </lineage>
</organism>
<dbReference type="Proteomes" id="UP001359485">
    <property type="component" value="Unassembled WGS sequence"/>
</dbReference>
<reference evidence="2 3" key="1">
    <citation type="submission" date="2023-09" db="EMBL/GenBank/DDBJ databases">
        <title>Genomes of two closely related lineages of the louse Polyplax serrata with different host specificities.</title>
        <authorList>
            <person name="Martinu J."/>
            <person name="Tarabai H."/>
            <person name="Stefka J."/>
            <person name="Hypsa V."/>
        </authorList>
    </citation>
    <scope>NUCLEOTIDE SEQUENCE [LARGE SCALE GENOMIC DNA]</scope>
    <source>
        <strain evidence="2">98ZLc_SE</strain>
    </source>
</reference>
<proteinExistence type="predicted"/>
<evidence type="ECO:0000256" key="1">
    <source>
        <dbReference type="SAM" id="MobiDB-lite"/>
    </source>
</evidence>